<keyword evidence="6" id="KW-0175">Coiled coil</keyword>
<dbReference type="EMBL" id="SAWZ01000001">
    <property type="protein sequence ID" value="RXR08862.1"/>
    <property type="molecule type" value="Genomic_DNA"/>
</dbReference>
<evidence type="ECO:0000259" key="9">
    <source>
        <dbReference type="Pfam" id="PF13807"/>
    </source>
</evidence>
<evidence type="ECO:0000313" key="11">
    <source>
        <dbReference type="Proteomes" id="UP000289784"/>
    </source>
</evidence>
<dbReference type="GO" id="GO:0005886">
    <property type="term" value="C:plasma membrane"/>
    <property type="evidence" value="ECO:0007669"/>
    <property type="project" value="UniProtKB-SubCell"/>
</dbReference>
<organism evidence="10 11">
    <name type="scientific">Pseudoxanthomonas composti</name>
    <dbReference type="NCBI Taxonomy" id="2137479"/>
    <lineage>
        <taxon>Bacteria</taxon>
        <taxon>Pseudomonadati</taxon>
        <taxon>Pseudomonadota</taxon>
        <taxon>Gammaproteobacteria</taxon>
        <taxon>Lysobacterales</taxon>
        <taxon>Lysobacteraceae</taxon>
        <taxon>Pseudoxanthomonas</taxon>
    </lineage>
</organism>
<dbReference type="PANTHER" id="PTHR32309:SF13">
    <property type="entry name" value="FERRIC ENTEROBACTIN TRANSPORT PROTEIN FEPE"/>
    <property type="match status" value="1"/>
</dbReference>
<dbReference type="AlphaFoldDB" id="A0A4Q1K0V9"/>
<evidence type="ECO:0000313" key="10">
    <source>
        <dbReference type="EMBL" id="RXR08862.1"/>
    </source>
</evidence>
<dbReference type="InterPro" id="IPR003856">
    <property type="entry name" value="LPS_length_determ_N"/>
</dbReference>
<gene>
    <name evidence="10" type="ORF">EPA99_01340</name>
</gene>
<evidence type="ECO:0000256" key="3">
    <source>
        <dbReference type="ARBA" id="ARBA00022692"/>
    </source>
</evidence>
<proteinExistence type="predicted"/>
<dbReference type="InterPro" id="IPR032807">
    <property type="entry name" value="GNVR"/>
</dbReference>
<sequence>MGLSEYWYAIRSRWWLVAGITLLVVLVTLAITFFMTPQYRATSTLQIERDAMNVVNVENLIPSESPMDRDFYQTQYELLQSRTLAREVIREAKLGSHPQFKEVADAAAAKAEGQSERVKQDMIERALTGQVLEGLEVEPVRNSRLVRIHFQSPDPELAAKVANTYARLFIANNLSRRLDASTFAVKYLSERLAQLKSRVEESEKELVGYSADQQIVSIGDNQPSLAAQNLSELNGMLAAAQDAKIKAEAAWQQARNASGLGIPQVSSNPVVQSLRQTKATLSAEYQQKLSTYKPDYPEMMRLKSQISELDRQINAEVANVRQSIKAEYDAATMQENMLVSRIAGLKGDELDLQNRSIRYNMLKREVDTNRQLYDALLQRFKEIGVAGNVGANNISVIDSADVPTQAYSPRVALFLAVGLIFGVFLGLVAALIAYFLGSAQRGLRDR</sequence>
<evidence type="ECO:0000256" key="6">
    <source>
        <dbReference type="SAM" id="Coils"/>
    </source>
</evidence>
<dbReference type="GO" id="GO:0004713">
    <property type="term" value="F:protein tyrosine kinase activity"/>
    <property type="evidence" value="ECO:0007669"/>
    <property type="project" value="TreeGrafter"/>
</dbReference>
<evidence type="ECO:0000256" key="7">
    <source>
        <dbReference type="SAM" id="Phobius"/>
    </source>
</evidence>
<dbReference type="InterPro" id="IPR050445">
    <property type="entry name" value="Bact_polysacc_biosynth/exp"/>
</dbReference>
<evidence type="ECO:0000256" key="1">
    <source>
        <dbReference type="ARBA" id="ARBA00004651"/>
    </source>
</evidence>
<dbReference type="Proteomes" id="UP000289784">
    <property type="component" value="Unassembled WGS sequence"/>
</dbReference>
<reference evidence="10 11" key="1">
    <citation type="submission" date="2019-01" db="EMBL/GenBank/DDBJ databases">
        <title>Pseudoxanthomonas composti sp. nov., isolated from compost.</title>
        <authorList>
            <person name="Yang G."/>
        </authorList>
    </citation>
    <scope>NUCLEOTIDE SEQUENCE [LARGE SCALE GENOMIC DNA]</scope>
    <source>
        <strain evidence="10 11">GSS15</strain>
    </source>
</reference>
<feature type="coiled-coil region" evidence="6">
    <location>
        <begin position="185"/>
        <end position="212"/>
    </location>
</feature>
<keyword evidence="5 7" id="KW-0472">Membrane</keyword>
<evidence type="ECO:0000256" key="4">
    <source>
        <dbReference type="ARBA" id="ARBA00022989"/>
    </source>
</evidence>
<keyword evidence="4 7" id="KW-1133">Transmembrane helix</keyword>
<feature type="transmembrane region" description="Helical" evidence="7">
    <location>
        <begin position="12"/>
        <end position="35"/>
    </location>
</feature>
<evidence type="ECO:0000256" key="2">
    <source>
        <dbReference type="ARBA" id="ARBA00022475"/>
    </source>
</evidence>
<dbReference type="Pfam" id="PF13807">
    <property type="entry name" value="GNVR"/>
    <property type="match status" value="1"/>
</dbReference>
<comment type="subcellular location">
    <subcellularLocation>
        <location evidence="1">Cell membrane</location>
        <topology evidence="1">Multi-pass membrane protein</topology>
    </subcellularLocation>
</comment>
<protein>
    <submittedName>
        <fullName evidence="10">Polysaccharide biosynthesis protein GumC</fullName>
    </submittedName>
</protein>
<dbReference type="Pfam" id="PF02706">
    <property type="entry name" value="Wzz"/>
    <property type="match status" value="1"/>
</dbReference>
<evidence type="ECO:0000256" key="5">
    <source>
        <dbReference type="ARBA" id="ARBA00023136"/>
    </source>
</evidence>
<dbReference type="OrthoDB" id="9775724at2"/>
<keyword evidence="2" id="KW-1003">Cell membrane</keyword>
<feature type="domain" description="Polysaccharide chain length determinant N-terminal" evidence="8">
    <location>
        <begin position="3"/>
        <end position="91"/>
    </location>
</feature>
<feature type="transmembrane region" description="Helical" evidence="7">
    <location>
        <begin position="411"/>
        <end position="436"/>
    </location>
</feature>
<accession>A0A4Q1K0V9</accession>
<evidence type="ECO:0000259" key="8">
    <source>
        <dbReference type="Pfam" id="PF02706"/>
    </source>
</evidence>
<name>A0A4Q1K0V9_9GAMM</name>
<dbReference type="PANTHER" id="PTHR32309">
    <property type="entry name" value="TYROSINE-PROTEIN KINASE"/>
    <property type="match status" value="1"/>
</dbReference>
<feature type="domain" description="Tyrosine-protein kinase G-rich" evidence="9">
    <location>
        <begin position="361"/>
        <end position="432"/>
    </location>
</feature>
<keyword evidence="11" id="KW-1185">Reference proteome</keyword>
<comment type="caution">
    <text evidence="10">The sequence shown here is derived from an EMBL/GenBank/DDBJ whole genome shotgun (WGS) entry which is preliminary data.</text>
</comment>
<keyword evidence="3 7" id="KW-0812">Transmembrane</keyword>